<evidence type="ECO:0000259" key="6">
    <source>
        <dbReference type="PROSITE" id="PS51471"/>
    </source>
</evidence>
<dbReference type="Proteomes" id="UP001140949">
    <property type="component" value="Unassembled WGS sequence"/>
</dbReference>
<dbReference type="InterPro" id="IPR027443">
    <property type="entry name" value="IPNS-like_sf"/>
</dbReference>
<name>A0AAX6EK82_IRIPA</name>
<dbReference type="PANTHER" id="PTHR47991">
    <property type="entry name" value="OXOGLUTARATE/IRON-DEPENDENT DIOXYGENASE"/>
    <property type="match status" value="1"/>
</dbReference>
<proteinExistence type="inferred from homology"/>
<comment type="similarity">
    <text evidence="1 5">Belongs to the iron/ascorbate-dependent oxidoreductase family.</text>
</comment>
<evidence type="ECO:0000313" key="9">
    <source>
        <dbReference type="Proteomes" id="UP001140949"/>
    </source>
</evidence>
<dbReference type="Pfam" id="PF03171">
    <property type="entry name" value="2OG-FeII_Oxy"/>
    <property type="match status" value="1"/>
</dbReference>
<keyword evidence="4 5" id="KW-0408">Iron</keyword>
<dbReference type="FunFam" id="2.60.120.330:FF:000001">
    <property type="entry name" value="Protein SRG1"/>
    <property type="match status" value="1"/>
</dbReference>
<dbReference type="InterPro" id="IPR044861">
    <property type="entry name" value="IPNS-like_FE2OG_OXY"/>
</dbReference>
<dbReference type="EMBL" id="JANAVB010035820">
    <property type="protein sequence ID" value="KAJ6804434.1"/>
    <property type="molecule type" value="Genomic_DNA"/>
</dbReference>
<evidence type="ECO:0000256" key="3">
    <source>
        <dbReference type="ARBA" id="ARBA00023002"/>
    </source>
</evidence>
<dbReference type="InterPro" id="IPR005123">
    <property type="entry name" value="Oxoglu/Fe-dep_dioxygenase_dom"/>
</dbReference>
<evidence type="ECO:0000256" key="5">
    <source>
        <dbReference type="RuleBase" id="RU003682"/>
    </source>
</evidence>
<dbReference type="SUPFAM" id="SSF51197">
    <property type="entry name" value="Clavaminate synthase-like"/>
    <property type="match status" value="1"/>
</dbReference>
<keyword evidence="9" id="KW-1185">Reference proteome</keyword>
<evidence type="ECO:0000313" key="7">
    <source>
        <dbReference type="EMBL" id="KAJ6804434.1"/>
    </source>
</evidence>
<dbReference type="AlphaFoldDB" id="A0AAX6EK82"/>
<organism evidence="7 9">
    <name type="scientific">Iris pallida</name>
    <name type="common">Sweet iris</name>
    <dbReference type="NCBI Taxonomy" id="29817"/>
    <lineage>
        <taxon>Eukaryota</taxon>
        <taxon>Viridiplantae</taxon>
        <taxon>Streptophyta</taxon>
        <taxon>Embryophyta</taxon>
        <taxon>Tracheophyta</taxon>
        <taxon>Spermatophyta</taxon>
        <taxon>Magnoliopsida</taxon>
        <taxon>Liliopsida</taxon>
        <taxon>Asparagales</taxon>
        <taxon>Iridaceae</taxon>
        <taxon>Iridoideae</taxon>
        <taxon>Irideae</taxon>
        <taxon>Iris</taxon>
    </lineage>
</organism>
<feature type="domain" description="Fe2OG dioxygenase" evidence="6">
    <location>
        <begin position="201"/>
        <end position="301"/>
    </location>
</feature>
<evidence type="ECO:0000256" key="2">
    <source>
        <dbReference type="ARBA" id="ARBA00022723"/>
    </source>
</evidence>
<evidence type="ECO:0000256" key="4">
    <source>
        <dbReference type="ARBA" id="ARBA00023004"/>
    </source>
</evidence>
<evidence type="ECO:0000313" key="8">
    <source>
        <dbReference type="EMBL" id="KAJ6851475.1"/>
    </source>
</evidence>
<keyword evidence="3 5" id="KW-0560">Oxidoreductase</keyword>
<dbReference type="InterPro" id="IPR050295">
    <property type="entry name" value="Plant_2OG-oxidoreductases"/>
</dbReference>
<comment type="caution">
    <text evidence="7">The sequence shown here is derived from an EMBL/GenBank/DDBJ whole genome shotgun (WGS) entry which is preliminary data.</text>
</comment>
<reference evidence="7" key="1">
    <citation type="journal article" date="2023" name="GigaByte">
        <title>Genome assembly of the bearded iris, Iris pallida Lam.</title>
        <authorList>
            <person name="Bruccoleri R.E."/>
            <person name="Oakeley E.J."/>
            <person name="Faust A.M.E."/>
            <person name="Altorfer M."/>
            <person name="Dessus-Babus S."/>
            <person name="Burckhardt D."/>
            <person name="Oertli M."/>
            <person name="Naumann U."/>
            <person name="Petersen F."/>
            <person name="Wong J."/>
        </authorList>
    </citation>
    <scope>NUCLEOTIDE SEQUENCE</scope>
    <source>
        <strain evidence="7">GSM-AAB239-AS_SAM_17_03QT</strain>
    </source>
</reference>
<gene>
    <name evidence="7" type="ORF">M6B38_183220</name>
    <name evidence="8" type="ORF">M6B38_259200</name>
</gene>
<keyword evidence="2 5" id="KW-0479">Metal-binding</keyword>
<dbReference type="EMBL" id="JANAVB010002199">
    <property type="protein sequence ID" value="KAJ6851475.1"/>
    <property type="molecule type" value="Genomic_DNA"/>
</dbReference>
<dbReference type="Pfam" id="PF14226">
    <property type="entry name" value="DIOX_N"/>
    <property type="match status" value="1"/>
</dbReference>
<dbReference type="Gene3D" id="2.60.120.330">
    <property type="entry name" value="B-lactam Antibiotic, Isopenicillin N Synthase, Chain"/>
    <property type="match status" value="1"/>
</dbReference>
<protein>
    <submittedName>
        <fullName evidence="7">S-norcoclaurine synthase 1-like</fullName>
    </submittedName>
</protein>
<dbReference type="InterPro" id="IPR026992">
    <property type="entry name" value="DIOX_N"/>
</dbReference>
<reference evidence="7" key="2">
    <citation type="submission" date="2023-04" db="EMBL/GenBank/DDBJ databases">
        <authorList>
            <person name="Bruccoleri R.E."/>
            <person name="Oakeley E.J."/>
            <person name="Faust A.-M."/>
            <person name="Dessus-Babus S."/>
            <person name="Altorfer M."/>
            <person name="Burckhardt D."/>
            <person name="Oertli M."/>
            <person name="Naumann U."/>
            <person name="Petersen F."/>
            <person name="Wong J."/>
        </authorList>
    </citation>
    <scope>NUCLEOTIDE SEQUENCE</scope>
    <source>
        <strain evidence="7">GSM-AAB239-AS_SAM_17_03QT</strain>
        <tissue evidence="7">Leaf</tissue>
    </source>
</reference>
<dbReference type="GO" id="GO:0046872">
    <property type="term" value="F:metal ion binding"/>
    <property type="evidence" value="ECO:0007669"/>
    <property type="project" value="UniProtKB-KW"/>
</dbReference>
<evidence type="ECO:0000256" key="1">
    <source>
        <dbReference type="ARBA" id="ARBA00008056"/>
    </source>
</evidence>
<sequence length="351" mass="39627">MSTSMGNSLPVPSVQALASTFDSTSDIPERYIRPEAEAEPVADADEGFELPVIDLRLAQQSQEECDRLGRACEEWGFFQLVNHGVAEELVDKMKADIAEFFKLPLEEKEAYAQLPDGFEGYGQIFVKSEEQKLDWGDMITIFTRPHSVRKMRFWPTHPPTFRDTLDKYTSAVKDVTSCVLEVMARNLGLDSEVMTKTFKDHPQGVRINYYPPCPDTKKVIGHSPHSDATGLTILLQANDVQGLQLRKNGKWLPIRPLPGAFIVNIGDHLEMLTNGKYKSNEHRVVVNTEKERMSIAAFHPPRHDIVLRPLPELVQGGVENYKATTFADFMKGFFSAKLDGKNYLETLKLNK</sequence>
<dbReference type="PROSITE" id="PS51471">
    <property type="entry name" value="FE2OG_OXY"/>
    <property type="match status" value="1"/>
</dbReference>
<dbReference type="GO" id="GO:0016491">
    <property type="term" value="F:oxidoreductase activity"/>
    <property type="evidence" value="ECO:0007669"/>
    <property type="project" value="UniProtKB-KW"/>
</dbReference>
<accession>A0AAX6EK82</accession>